<evidence type="ECO:0000313" key="2">
    <source>
        <dbReference type="EMBL" id="MCI28289.1"/>
    </source>
</evidence>
<organism evidence="2 3">
    <name type="scientific">Trifolium medium</name>
    <dbReference type="NCBI Taxonomy" id="97028"/>
    <lineage>
        <taxon>Eukaryota</taxon>
        <taxon>Viridiplantae</taxon>
        <taxon>Streptophyta</taxon>
        <taxon>Embryophyta</taxon>
        <taxon>Tracheophyta</taxon>
        <taxon>Spermatophyta</taxon>
        <taxon>Magnoliopsida</taxon>
        <taxon>eudicotyledons</taxon>
        <taxon>Gunneridae</taxon>
        <taxon>Pentapetalae</taxon>
        <taxon>rosids</taxon>
        <taxon>fabids</taxon>
        <taxon>Fabales</taxon>
        <taxon>Fabaceae</taxon>
        <taxon>Papilionoideae</taxon>
        <taxon>50 kb inversion clade</taxon>
        <taxon>NPAAA clade</taxon>
        <taxon>Hologalegina</taxon>
        <taxon>IRL clade</taxon>
        <taxon>Trifolieae</taxon>
        <taxon>Trifolium</taxon>
    </lineage>
</organism>
<sequence length="69" mass="7659">PPFTAAALTGTDPATDQKTTTTVHGGSLERNQPKRKSPDGDQLIRVRWCRNRERVDRTTNSRGYMAMAA</sequence>
<reference evidence="2 3" key="1">
    <citation type="journal article" date="2018" name="Front. Plant Sci.">
        <title>Red Clover (Trifolium pratense) and Zigzag Clover (T. medium) - A Picture of Genomic Similarities and Differences.</title>
        <authorList>
            <person name="Dluhosova J."/>
            <person name="Istvanek J."/>
            <person name="Nedelnik J."/>
            <person name="Repkova J."/>
        </authorList>
    </citation>
    <scope>NUCLEOTIDE SEQUENCE [LARGE SCALE GENOMIC DNA]</scope>
    <source>
        <strain evidence="3">cv. 10/8</strain>
        <tissue evidence="2">Leaf</tissue>
    </source>
</reference>
<dbReference type="AlphaFoldDB" id="A0A392QWA2"/>
<dbReference type="EMBL" id="LXQA010164752">
    <property type="protein sequence ID" value="MCI28289.1"/>
    <property type="molecule type" value="Genomic_DNA"/>
</dbReference>
<proteinExistence type="predicted"/>
<feature type="region of interest" description="Disordered" evidence="1">
    <location>
        <begin position="1"/>
        <end position="42"/>
    </location>
</feature>
<keyword evidence="3" id="KW-1185">Reference proteome</keyword>
<protein>
    <submittedName>
        <fullName evidence="2">Uncharacterized protein</fullName>
    </submittedName>
</protein>
<comment type="caution">
    <text evidence="2">The sequence shown here is derived from an EMBL/GenBank/DDBJ whole genome shotgun (WGS) entry which is preliminary data.</text>
</comment>
<dbReference type="Proteomes" id="UP000265520">
    <property type="component" value="Unassembled WGS sequence"/>
</dbReference>
<evidence type="ECO:0000313" key="3">
    <source>
        <dbReference type="Proteomes" id="UP000265520"/>
    </source>
</evidence>
<accession>A0A392QWA2</accession>
<feature type="non-terminal residue" evidence="2">
    <location>
        <position position="1"/>
    </location>
</feature>
<feature type="compositionally biased region" description="Low complexity" evidence="1">
    <location>
        <begin position="9"/>
        <end position="22"/>
    </location>
</feature>
<evidence type="ECO:0000256" key="1">
    <source>
        <dbReference type="SAM" id="MobiDB-lite"/>
    </source>
</evidence>
<name>A0A392QWA2_9FABA</name>